<comment type="caution">
    <text evidence="1">The sequence shown here is derived from an EMBL/GenBank/DDBJ whole genome shotgun (WGS) entry which is preliminary data.</text>
</comment>
<dbReference type="Proteomes" id="UP000549009">
    <property type="component" value="Unassembled WGS sequence"/>
</dbReference>
<reference evidence="1 2" key="1">
    <citation type="submission" date="2020-08" db="EMBL/GenBank/DDBJ databases">
        <title>Genomic Encyclopedia of Type Strains, Phase III (KMG-III): the genomes of soil and plant-associated and newly described type strains.</title>
        <authorList>
            <person name="Whitman W."/>
        </authorList>
    </citation>
    <scope>NUCLEOTIDE SEQUENCE [LARGE SCALE GENOMIC DNA]</scope>
    <source>
        <strain evidence="1 2">CECT 3146</strain>
    </source>
</reference>
<organism evidence="1 2">
    <name type="scientific">Streptomyces spectabilis</name>
    <dbReference type="NCBI Taxonomy" id="68270"/>
    <lineage>
        <taxon>Bacteria</taxon>
        <taxon>Bacillati</taxon>
        <taxon>Actinomycetota</taxon>
        <taxon>Actinomycetes</taxon>
        <taxon>Kitasatosporales</taxon>
        <taxon>Streptomycetaceae</taxon>
        <taxon>Streptomyces</taxon>
    </lineage>
</organism>
<evidence type="ECO:0000313" key="1">
    <source>
        <dbReference type="EMBL" id="MBB5109878.1"/>
    </source>
</evidence>
<dbReference type="EMBL" id="JACHJD010000044">
    <property type="protein sequence ID" value="MBB5109878.1"/>
    <property type="molecule type" value="Genomic_DNA"/>
</dbReference>
<dbReference type="AlphaFoldDB" id="A0A7W8B3Z0"/>
<proteinExistence type="predicted"/>
<evidence type="ECO:0000313" key="2">
    <source>
        <dbReference type="Proteomes" id="UP000549009"/>
    </source>
</evidence>
<sequence length="40" mass="3991">MTVAFPLSGPAGQYSGPWLSGRGDGLAGMVTAKAQVAIVK</sequence>
<accession>A0A7W8B3Z0</accession>
<keyword evidence="2" id="KW-1185">Reference proteome</keyword>
<protein>
    <submittedName>
        <fullName evidence="1">Uncharacterized protein</fullName>
    </submittedName>
</protein>
<gene>
    <name evidence="1" type="ORF">FHS40_009008</name>
</gene>
<name>A0A7W8B3Z0_STRST</name>